<dbReference type="InterPro" id="IPR020056">
    <property type="entry name" value="Rbsml_bL25/Gln-tRNA_synth_N"/>
</dbReference>
<evidence type="ECO:0000256" key="8">
    <source>
        <dbReference type="ARBA" id="ARBA00030466"/>
    </source>
</evidence>
<dbReference type="GO" id="GO:0004819">
    <property type="term" value="F:glutamine-tRNA ligase activity"/>
    <property type="evidence" value="ECO:0007669"/>
    <property type="project" value="UniProtKB-EC"/>
</dbReference>
<dbReference type="SUPFAM" id="SSF52374">
    <property type="entry name" value="Nucleotidylyl transferase"/>
    <property type="match status" value="1"/>
</dbReference>
<evidence type="ECO:0000259" key="15">
    <source>
        <dbReference type="Pfam" id="PF20974"/>
    </source>
</evidence>
<evidence type="ECO:0000256" key="10">
    <source>
        <dbReference type="RuleBase" id="RU363037"/>
    </source>
</evidence>
<evidence type="ECO:0000256" key="4">
    <source>
        <dbReference type="ARBA" id="ARBA00022741"/>
    </source>
</evidence>
<dbReference type="RefSeq" id="XP_024663318.1">
    <property type="nucleotide sequence ID" value="XM_024807550.1"/>
</dbReference>
<feature type="domain" description="Glutaminyl-tRNA synthetase class Ib non-specific RNA-binding" evidence="13">
    <location>
        <begin position="161"/>
        <end position="241"/>
    </location>
</feature>
<dbReference type="Pfam" id="PF00749">
    <property type="entry name" value="tRNA-synt_1c"/>
    <property type="match status" value="1"/>
</dbReference>
<keyword evidence="6 10" id="KW-0648">Protein biosynthesis</keyword>
<dbReference type="EMBL" id="NDIQ01000001">
    <property type="protein sequence ID" value="PRT53372.1"/>
    <property type="molecule type" value="Genomic_DNA"/>
</dbReference>
<dbReference type="EC" id="6.1.1.18" evidence="2"/>
<dbReference type="Gene3D" id="1.10.8.1290">
    <property type="entry name" value="Glutaminyl-tRNA synthetase, non-specific RNA binding region part 1, domain 1"/>
    <property type="match status" value="1"/>
</dbReference>
<evidence type="ECO:0000256" key="2">
    <source>
        <dbReference type="ARBA" id="ARBA00012836"/>
    </source>
</evidence>
<dbReference type="SUPFAM" id="SSF50715">
    <property type="entry name" value="Ribosomal protein L25-like"/>
    <property type="match status" value="1"/>
</dbReference>
<dbReference type="SMR" id="A0A2T0FEE7"/>
<dbReference type="Pfam" id="PF04557">
    <property type="entry name" value="tRNA_synt_1c_R2"/>
    <property type="match status" value="1"/>
</dbReference>
<evidence type="ECO:0000256" key="6">
    <source>
        <dbReference type="ARBA" id="ARBA00022917"/>
    </source>
</evidence>
<evidence type="ECO:0000313" key="16">
    <source>
        <dbReference type="EMBL" id="PRT53372.1"/>
    </source>
</evidence>
<comment type="catalytic activity">
    <reaction evidence="9">
        <text>tRNA(Gln) + L-glutamine + ATP = L-glutaminyl-tRNA(Gln) + AMP + diphosphate</text>
        <dbReference type="Rhea" id="RHEA:20121"/>
        <dbReference type="Rhea" id="RHEA-COMP:9662"/>
        <dbReference type="Rhea" id="RHEA-COMP:9681"/>
        <dbReference type="ChEBI" id="CHEBI:30616"/>
        <dbReference type="ChEBI" id="CHEBI:33019"/>
        <dbReference type="ChEBI" id="CHEBI:58359"/>
        <dbReference type="ChEBI" id="CHEBI:78442"/>
        <dbReference type="ChEBI" id="CHEBI:78521"/>
        <dbReference type="ChEBI" id="CHEBI:456215"/>
        <dbReference type="EC" id="6.1.1.18"/>
    </reaction>
</comment>
<dbReference type="GeneID" id="36514741"/>
<dbReference type="STRING" id="45607.A0A2T0FEE7"/>
<proteinExistence type="inferred from homology"/>
<dbReference type="FunFam" id="2.40.240.10:FF:000015">
    <property type="entry name" value="Glutaminyl-tRNA synthetase"/>
    <property type="match status" value="1"/>
</dbReference>
<dbReference type="GO" id="GO:0006425">
    <property type="term" value="P:glutaminyl-tRNA aminoacylation"/>
    <property type="evidence" value="ECO:0007669"/>
    <property type="project" value="InterPro"/>
</dbReference>
<dbReference type="InterPro" id="IPR049437">
    <property type="entry name" value="tRNA-synt_1c_C2"/>
</dbReference>
<keyword evidence="5 10" id="KW-0067">ATP-binding</keyword>
<comment type="similarity">
    <text evidence="1 10">Belongs to the class-I aminoacyl-tRNA synthetase family.</text>
</comment>
<keyword evidence="17" id="KW-1185">Reference proteome</keyword>
<dbReference type="PANTHER" id="PTHR43097">
    <property type="entry name" value="GLUTAMINE-TRNA LIGASE"/>
    <property type="match status" value="1"/>
</dbReference>
<keyword evidence="7 10" id="KW-0030">Aminoacyl-tRNA synthetase</keyword>
<dbReference type="InterPro" id="IPR007639">
    <property type="entry name" value="Gln-tRNA-synth_Ib_RNA-bd_N"/>
</dbReference>
<name>A0A2T0FEE7_9ASCO</name>
<dbReference type="FunFam" id="3.40.50.620:FF:000037">
    <property type="entry name" value="Glutamine--tRNA ligase cytoplasmic"/>
    <property type="match status" value="1"/>
</dbReference>
<evidence type="ECO:0000256" key="9">
    <source>
        <dbReference type="ARBA" id="ARBA00048270"/>
    </source>
</evidence>
<evidence type="ECO:0000259" key="12">
    <source>
        <dbReference type="Pfam" id="PF03950"/>
    </source>
</evidence>
<dbReference type="InterPro" id="IPR001412">
    <property type="entry name" value="aa-tRNA-synth_I_CS"/>
</dbReference>
<reference evidence="16 17" key="1">
    <citation type="submission" date="2017-04" db="EMBL/GenBank/DDBJ databases">
        <title>Genome sequencing of [Candida] sorbophila.</title>
        <authorList>
            <person name="Ahn J.O."/>
        </authorList>
    </citation>
    <scope>NUCLEOTIDE SEQUENCE [LARGE SCALE GENOMIC DNA]</scope>
    <source>
        <strain evidence="16 17">DS02</strain>
    </source>
</reference>
<evidence type="ECO:0000259" key="13">
    <source>
        <dbReference type="Pfam" id="PF04557"/>
    </source>
</evidence>
<dbReference type="InterPro" id="IPR000924">
    <property type="entry name" value="Glu/Gln-tRNA-synth"/>
</dbReference>
<dbReference type="GO" id="GO:0005524">
    <property type="term" value="F:ATP binding"/>
    <property type="evidence" value="ECO:0007669"/>
    <property type="project" value="UniProtKB-KW"/>
</dbReference>
<dbReference type="Proteomes" id="UP000238350">
    <property type="component" value="Unassembled WGS sequence"/>
</dbReference>
<evidence type="ECO:0000256" key="1">
    <source>
        <dbReference type="ARBA" id="ARBA00005594"/>
    </source>
</evidence>
<evidence type="ECO:0000256" key="5">
    <source>
        <dbReference type="ARBA" id="ARBA00022840"/>
    </source>
</evidence>
<dbReference type="InterPro" id="IPR011035">
    <property type="entry name" value="Ribosomal_bL25/Gln-tRNA_synth"/>
</dbReference>
<dbReference type="NCBIfam" id="TIGR00440">
    <property type="entry name" value="glnS"/>
    <property type="match status" value="1"/>
</dbReference>
<dbReference type="InterPro" id="IPR042559">
    <property type="entry name" value="Gln-tRNA-synth_Ib_RNA-bd_N_2"/>
</dbReference>
<keyword evidence="3 10" id="KW-0436">Ligase</keyword>
<keyword evidence="4 10" id="KW-0547">Nucleotide-binding</keyword>
<feature type="domain" description="Glutaminyl-tRNA synthetase class Ib non-specific RNA-binding" evidence="14">
    <location>
        <begin position="2"/>
        <end position="158"/>
    </location>
</feature>
<evidence type="ECO:0000313" key="17">
    <source>
        <dbReference type="Proteomes" id="UP000238350"/>
    </source>
</evidence>
<dbReference type="PANTHER" id="PTHR43097:SF4">
    <property type="entry name" value="GLUTAMINE--TRNA LIGASE"/>
    <property type="match status" value="1"/>
</dbReference>
<dbReference type="FunFam" id="1.10.10.2420:FF:000001">
    <property type="entry name" value="Glutamine--tRNA ligase cytoplasmic"/>
    <property type="match status" value="1"/>
</dbReference>
<dbReference type="Gene3D" id="2.40.240.10">
    <property type="entry name" value="Ribosomal Protein L25, Chain P"/>
    <property type="match status" value="2"/>
</dbReference>
<dbReference type="Gene3D" id="1.10.10.2420">
    <property type="match status" value="1"/>
</dbReference>
<dbReference type="PRINTS" id="PR00987">
    <property type="entry name" value="TRNASYNTHGLU"/>
</dbReference>
<dbReference type="InterPro" id="IPR042558">
    <property type="entry name" value="Gln-tRNA-synth_Ib_RNA-bd_N_1"/>
</dbReference>
<accession>A0A2T0FEE7</accession>
<feature type="domain" description="Glutamyl/glutaminyl-tRNA synthetase class Ib anti-codon binding" evidence="12">
    <location>
        <begin position="565"/>
        <end position="664"/>
    </location>
</feature>
<organism evidence="16 17">
    <name type="scientific">Wickerhamiella sorbophila</name>
    <dbReference type="NCBI Taxonomy" id="45607"/>
    <lineage>
        <taxon>Eukaryota</taxon>
        <taxon>Fungi</taxon>
        <taxon>Dikarya</taxon>
        <taxon>Ascomycota</taxon>
        <taxon>Saccharomycotina</taxon>
        <taxon>Dipodascomycetes</taxon>
        <taxon>Dipodascales</taxon>
        <taxon>Trichomonascaceae</taxon>
        <taxon>Wickerhamiella</taxon>
    </lineage>
</organism>
<dbReference type="InterPro" id="IPR020058">
    <property type="entry name" value="Glu/Gln-tRNA-synth_Ib_cat-dom"/>
</dbReference>
<dbReference type="InterPro" id="IPR020059">
    <property type="entry name" value="Glu/Gln-tRNA-synth_Ib_codon-bd"/>
</dbReference>
<dbReference type="Pfam" id="PF04558">
    <property type="entry name" value="tRNA_synt_1c_R1"/>
    <property type="match status" value="1"/>
</dbReference>
<protein>
    <recommendedName>
        <fullName evidence="2">glutamine--tRNA ligase</fullName>
        <ecNumber evidence="2">6.1.1.18</ecNumber>
    </recommendedName>
    <alternativeName>
        <fullName evidence="8">Glutaminyl-tRNA synthetase</fullName>
    </alternativeName>
</protein>
<comment type="caution">
    <text evidence="16">The sequence shown here is derived from an EMBL/GenBank/DDBJ whole genome shotgun (WGS) entry which is preliminary data.</text>
</comment>
<dbReference type="Pfam" id="PF03950">
    <property type="entry name" value="tRNA-synt_1c_C"/>
    <property type="match status" value="1"/>
</dbReference>
<feature type="domain" description="tRNA synthetases class I (E and Q) anti-codon binding" evidence="15">
    <location>
        <begin position="676"/>
        <end position="737"/>
    </location>
</feature>
<dbReference type="InterPro" id="IPR050132">
    <property type="entry name" value="Gln/Glu-tRNA_Ligase"/>
</dbReference>
<dbReference type="InterPro" id="IPR004514">
    <property type="entry name" value="Gln-tRNA-synth"/>
</dbReference>
<dbReference type="PROSITE" id="PS00178">
    <property type="entry name" value="AA_TRNA_LIGASE_I"/>
    <property type="match status" value="1"/>
</dbReference>
<dbReference type="CDD" id="cd00807">
    <property type="entry name" value="GlnRS_core"/>
    <property type="match status" value="1"/>
</dbReference>
<evidence type="ECO:0000259" key="11">
    <source>
        <dbReference type="Pfam" id="PF00749"/>
    </source>
</evidence>
<dbReference type="Gene3D" id="3.40.50.620">
    <property type="entry name" value="HUPs"/>
    <property type="match status" value="1"/>
</dbReference>
<dbReference type="Pfam" id="PF20974">
    <property type="entry name" value="tRNA-synt_1c_C2"/>
    <property type="match status" value="1"/>
</dbReference>
<gene>
    <name evidence="16" type="ORF">B9G98_00992</name>
</gene>
<dbReference type="InterPro" id="IPR007638">
    <property type="entry name" value="Gln-tRNA-synth_Ib_RNA-bd_2"/>
</dbReference>
<sequence length="806" mass="90297">MEDLTSRLERIGLADAKVKEILKNEKVAAALGQIAQEAGYSSAAPTLLHHLALASRTATPEQIANRKLVSEAIASGKLLTTNQVDAAWKYVSSTQAPSVAELEKESGVGVVVTKEDVEKAVRAYIQENKTEVEKQRYKALSTVLMAVKKLPSMKWASPALFKPAIDAEFLAVLGPKDERDNPKLQAKQAKAKASKDAKAPVVSAVKHEQPHARSIFREGFLAGLHRPGENEQADPCLMEAHLKTTGGKVVTRFPPEPNGVLHIGHAKAIATDFGYAKYHGGVCYLRFDDTNPETEDAEFAKSIEDIVQWLGFAPYKITWSSDYFDALYELAEKLISRGLAYVCFCTPEQVKRHRGINEDGTRGGERTPCECRSASPERTLELFREMRDGKFKRGEATLRMKQDLSNPNPQMWDLVAYRIVDAPHHRTGTKWKIYPTYDFTHCLVDSFENISHSLCTLEFRLSRESYEWLCDAVQVYKPAQREFGRLNLTGSVMSKRKLLKLVEGGYVRGWDDPRLYTLVALRRRGVPPGAILNFISELGVTTTTSQTEVIRFDNSIRKYLENTVPRLMLIPDPIKVVLDNLDDDFVEEIVLPFKPGTPEMGEHKVPFSKVVYIDRSDFREEASSNYFRLAMGQSVGLLRVPYTIKATSVEKDAYGEITVVHAIYENDGTAKKPKTFIQWVGESAKHNSPIKVAEVHEFNQLFKSENPSANPDGFLADIDPNSEHVWKKALIEVGFNEVCEKSPWNPADDSASKDEKIMSGHDVKGAPEAVRFQALRVGYFCMDKDSHDSSIVLNRIVTLKEDKSKE</sequence>
<dbReference type="GO" id="GO:0005829">
    <property type="term" value="C:cytosol"/>
    <property type="evidence" value="ECO:0007669"/>
    <property type="project" value="TreeGrafter"/>
</dbReference>
<evidence type="ECO:0000256" key="7">
    <source>
        <dbReference type="ARBA" id="ARBA00023146"/>
    </source>
</evidence>
<feature type="domain" description="Glutamyl/glutaminyl-tRNA synthetase class Ib catalytic" evidence="11">
    <location>
        <begin position="248"/>
        <end position="560"/>
    </location>
</feature>
<dbReference type="InterPro" id="IPR014729">
    <property type="entry name" value="Rossmann-like_a/b/a_fold"/>
</dbReference>
<evidence type="ECO:0000259" key="14">
    <source>
        <dbReference type="Pfam" id="PF04558"/>
    </source>
</evidence>
<dbReference type="FunFam" id="2.40.240.10:FF:000007">
    <property type="entry name" value="Glutamine--tRNA ligase"/>
    <property type="match status" value="1"/>
</dbReference>
<dbReference type="OrthoDB" id="10250478at2759"/>
<evidence type="ECO:0000256" key="3">
    <source>
        <dbReference type="ARBA" id="ARBA00022598"/>
    </source>
</evidence>
<dbReference type="AlphaFoldDB" id="A0A2T0FEE7"/>